<dbReference type="PROSITE" id="PS50089">
    <property type="entry name" value="ZF_RING_2"/>
    <property type="match status" value="1"/>
</dbReference>
<dbReference type="PANTHER" id="PTHR22765">
    <property type="entry name" value="RING FINGER AND PROTEASE ASSOCIATED DOMAIN-CONTAINING"/>
    <property type="match status" value="1"/>
</dbReference>
<dbReference type="PANTHER" id="PTHR22765:SF414">
    <property type="entry name" value="OS12G0143750 PROTEIN"/>
    <property type="match status" value="1"/>
</dbReference>
<dbReference type="InterPro" id="IPR011016">
    <property type="entry name" value="Znf_RING-CH"/>
</dbReference>
<keyword evidence="2 4" id="KW-0863">Zinc-finger</keyword>
<evidence type="ECO:0000256" key="1">
    <source>
        <dbReference type="ARBA" id="ARBA00022723"/>
    </source>
</evidence>
<dbReference type="InterPro" id="IPR051826">
    <property type="entry name" value="E3_ubiquitin-ligase_domain"/>
</dbReference>
<evidence type="ECO:0000256" key="2">
    <source>
        <dbReference type="ARBA" id="ARBA00022771"/>
    </source>
</evidence>
<dbReference type="InterPro" id="IPR013083">
    <property type="entry name" value="Znf_RING/FYVE/PHD"/>
</dbReference>
<dbReference type="Gramene" id="PAN15956">
    <property type="protein sequence ID" value="PAN15956"/>
    <property type="gene ID" value="PAHAL_3G022500"/>
</dbReference>
<accession>A0A2S3H5M7</accession>
<dbReference type="GO" id="GO:0061630">
    <property type="term" value="F:ubiquitin protein ligase activity"/>
    <property type="evidence" value="ECO:0007669"/>
    <property type="project" value="TreeGrafter"/>
</dbReference>
<dbReference type="EMBL" id="CM008048">
    <property type="protein sequence ID" value="PAN15956.1"/>
    <property type="molecule type" value="Genomic_DNA"/>
</dbReference>
<dbReference type="GO" id="GO:0006511">
    <property type="term" value="P:ubiquitin-dependent protein catabolic process"/>
    <property type="evidence" value="ECO:0007669"/>
    <property type="project" value="TreeGrafter"/>
</dbReference>
<dbReference type="Proteomes" id="UP000243499">
    <property type="component" value="Chromosome 3"/>
</dbReference>
<sequence>MEVARAPGGFLMPHQMYHERRPTNPALAAAGGGPRRIRMRTPHEFYDGTMVATPSVHVDDDDSPPASFTAWFPSGGFRGVPAAASAVAGLQETTVAAGGDAEETCCAVCLDGYAAGDALRAMPCAHAFHEGCIVEWLSVSSFCPLCRFRLPTQAEEDAAGQHQQAARLG</sequence>
<dbReference type="SMART" id="SM00184">
    <property type="entry name" value="RING"/>
    <property type="match status" value="1"/>
</dbReference>
<evidence type="ECO:0000256" key="4">
    <source>
        <dbReference type="PROSITE-ProRule" id="PRU00175"/>
    </source>
</evidence>
<dbReference type="GO" id="GO:0016020">
    <property type="term" value="C:membrane"/>
    <property type="evidence" value="ECO:0007669"/>
    <property type="project" value="TreeGrafter"/>
</dbReference>
<dbReference type="GO" id="GO:0008270">
    <property type="term" value="F:zinc ion binding"/>
    <property type="evidence" value="ECO:0007669"/>
    <property type="project" value="UniProtKB-KW"/>
</dbReference>
<reference evidence="6" key="1">
    <citation type="submission" date="2018-04" db="EMBL/GenBank/DDBJ databases">
        <title>WGS assembly of Panicum hallii.</title>
        <authorList>
            <person name="Lovell J."/>
            <person name="Jenkins J."/>
            <person name="Lowry D."/>
            <person name="Mamidi S."/>
            <person name="Sreedasyam A."/>
            <person name="Weng X."/>
            <person name="Barry K."/>
            <person name="Bonette J."/>
            <person name="Campitelli B."/>
            <person name="Daum C."/>
            <person name="Gordon S."/>
            <person name="Gould B."/>
            <person name="Lipzen A."/>
            <person name="Macqueen A."/>
            <person name="Palacio-Mejia J."/>
            <person name="Plott C."/>
            <person name="Shakirov E."/>
            <person name="Shu S."/>
            <person name="Yoshinaga Y."/>
            <person name="Zane M."/>
            <person name="Rokhsar D."/>
            <person name="Grimwood J."/>
            <person name="Schmutz J."/>
            <person name="Juenger T."/>
        </authorList>
    </citation>
    <scope>NUCLEOTIDE SEQUENCE [LARGE SCALE GENOMIC DNA]</scope>
    <source>
        <strain evidence="6">FIL2</strain>
    </source>
</reference>
<gene>
    <name evidence="6" type="ORF">PAHAL_3G022500</name>
</gene>
<protein>
    <recommendedName>
        <fullName evidence="5">RING-type domain-containing protein</fullName>
    </recommendedName>
</protein>
<keyword evidence="3" id="KW-0862">Zinc</keyword>
<dbReference type="InterPro" id="IPR001841">
    <property type="entry name" value="Znf_RING"/>
</dbReference>
<dbReference type="CDD" id="cd16454">
    <property type="entry name" value="RING-H2_PA-TM-RING"/>
    <property type="match status" value="1"/>
</dbReference>
<organism evidence="6">
    <name type="scientific">Panicum hallii</name>
    <dbReference type="NCBI Taxonomy" id="206008"/>
    <lineage>
        <taxon>Eukaryota</taxon>
        <taxon>Viridiplantae</taxon>
        <taxon>Streptophyta</taxon>
        <taxon>Embryophyta</taxon>
        <taxon>Tracheophyta</taxon>
        <taxon>Spermatophyta</taxon>
        <taxon>Magnoliopsida</taxon>
        <taxon>Liliopsida</taxon>
        <taxon>Poales</taxon>
        <taxon>Poaceae</taxon>
        <taxon>PACMAD clade</taxon>
        <taxon>Panicoideae</taxon>
        <taxon>Panicodae</taxon>
        <taxon>Paniceae</taxon>
        <taxon>Panicinae</taxon>
        <taxon>Panicum</taxon>
        <taxon>Panicum sect. Panicum</taxon>
    </lineage>
</organism>
<evidence type="ECO:0000256" key="3">
    <source>
        <dbReference type="ARBA" id="ARBA00022833"/>
    </source>
</evidence>
<feature type="domain" description="RING-type" evidence="5">
    <location>
        <begin position="106"/>
        <end position="147"/>
    </location>
</feature>
<dbReference type="SMART" id="SM00744">
    <property type="entry name" value="RINGv"/>
    <property type="match status" value="1"/>
</dbReference>
<evidence type="ECO:0000259" key="5">
    <source>
        <dbReference type="PROSITE" id="PS50089"/>
    </source>
</evidence>
<dbReference type="AlphaFoldDB" id="A0A2S3H5M7"/>
<proteinExistence type="predicted"/>
<dbReference type="Gene3D" id="3.30.40.10">
    <property type="entry name" value="Zinc/RING finger domain, C3HC4 (zinc finger)"/>
    <property type="match status" value="1"/>
</dbReference>
<evidence type="ECO:0000313" key="6">
    <source>
        <dbReference type="EMBL" id="PAN15956.1"/>
    </source>
</evidence>
<dbReference type="SUPFAM" id="SSF57850">
    <property type="entry name" value="RING/U-box"/>
    <property type="match status" value="1"/>
</dbReference>
<keyword evidence="1" id="KW-0479">Metal-binding</keyword>
<name>A0A2S3H5M7_9POAL</name>
<dbReference type="Pfam" id="PF13639">
    <property type="entry name" value="zf-RING_2"/>
    <property type="match status" value="1"/>
</dbReference>